<evidence type="ECO:0000313" key="3">
    <source>
        <dbReference type="Proteomes" id="UP000886750"/>
    </source>
</evidence>
<evidence type="ECO:0000313" key="2">
    <source>
        <dbReference type="EMBL" id="HIY96968.1"/>
    </source>
</evidence>
<protein>
    <submittedName>
        <fullName evidence="2">Uncharacterized protein</fullName>
    </submittedName>
</protein>
<keyword evidence="1" id="KW-0175">Coiled coil</keyword>
<dbReference type="EMBL" id="DXCQ01000036">
    <property type="protein sequence ID" value="HIY96968.1"/>
    <property type="molecule type" value="Genomic_DNA"/>
</dbReference>
<organism evidence="2 3">
    <name type="scientific">Candidatus Borkfalkia excrementigallinarum</name>
    <dbReference type="NCBI Taxonomy" id="2838506"/>
    <lineage>
        <taxon>Bacteria</taxon>
        <taxon>Bacillati</taxon>
        <taxon>Bacillota</taxon>
        <taxon>Clostridia</taxon>
        <taxon>Christensenellales</taxon>
        <taxon>Christensenellaceae</taxon>
        <taxon>Candidatus Borkfalkia</taxon>
    </lineage>
</organism>
<sequence>MSRVDHGTEFCKSSVTLDEEKLKKAICRALTVAVRDRKEVMGLIVSNLSYAFTGENDVLDTYAIEKQMETIKREIDGNIELLERTEGDKGRIEKIIERQTNELAALREQLKLAQAKIESNQSVNTEVERIKKLLADDSLNFDVYDDRTVRLLIEYIRVMEEGKIVIMLKGGITIEERVE</sequence>
<dbReference type="Proteomes" id="UP000886750">
    <property type="component" value="Unassembled WGS sequence"/>
</dbReference>
<gene>
    <name evidence="2" type="ORF">H9729_04705</name>
</gene>
<dbReference type="AlphaFoldDB" id="A0A9D1ZWJ8"/>
<reference evidence="2" key="1">
    <citation type="journal article" date="2021" name="PeerJ">
        <title>Extensive microbial diversity within the chicken gut microbiome revealed by metagenomics and culture.</title>
        <authorList>
            <person name="Gilroy R."/>
            <person name="Ravi A."/>
            <person name="Getino M."/>
            <person name="Pursley I."/>
            <person name="Horton D.L."/>
            <person name="Alikhan N.F."/>
            <person name="Baker D."/>
            <person name="Gharbi K."/>
            <person name="Hall N."/>
            <person name="Watson M."/>
            <person name="Adriaenssens E.M."/>
            <person name="Foster-Nyarko E."/>
            <person name="Jarju S."/>
            <person name="Secka A."/>
            <person name="Antonio M."/>
            <person name="Oren A."/>
            <person name="Chaudhuri R.R."/>
            <person name="La Ragione R."/>
            <person name="Hildebrand F."/>
            <person name="Pallen M.J."/>
        </authorList>
    </citation>
    <scope>NUCLEOTIDE SEQUENCE</scope>
    <source>
        <strain evidence="2">1345</strain>
    </source>
</reference>
<comment type="caution">
    <text evidence="2">The sequence shown here is derived from an EMBL/GenBank/DDBJ whole genome shotgun (WGS) entry which is preliminary data.</text>
</comment>
<name>A0A9D1ZWJ8_9FIRM</name>
<reference evidence="2" key="2">
    <citation type="submission" date="2021-04" db="EMBL/GenBank/DDBJ databases">
        <authorList>
            <person name="Gilroy R."/>
        </authorList>
    </citation>
    <scope>NUCLEOTIDE SEQUENCE</scope>
    <source>
        <strain evidence="2">1345</strain>
    </source>
</reference>
<feature type="coiled-coil region" evidence="1">
    <location>
        <begin position="82"/>
        <end position="123"/>
    </location>
</feature>
<evidence type="ECO:0000256" key="1">
    <source>
        <dbReference type="SAM" id="Coils"/>
    </source>
</evidence>
<proteinExistence type="predicted"/>
<accession>A0A9D1ZWJ8</accession>